<organism evidence="8 9">
    <name type="scientific">Bacillus halotolerans</name>
    <dbReference type="NCBI Taxonomy" id="260554"/>
    <lineage>
        <taxon>Bacteria</taxon>
        <taxon>Bacillati</taxon>
        <taxon>Bacillota</taxon>
        <taxon>Bacilli</taxon>
        <taxon>Bacillales</taxon>
        <taxon>Bacillaceae</taxon>
        <taxon>Bacillus</taxon>
    </lineage>
</organism>
<dbReference type="Proteomes" id="UP001073053">
    <property type="component" value="Unassembled WGS sequence"/>
</dbReference>
<comment type="caution">
    <text evidence="8">The sequence shown here is derived from an EMBL/GenBank/DDBJ whole genome shotgun (WGS) entry which is preliminary data.</text>
</comment>
<name>A0A9Q4HP54_9BACI</name>
<evidence type="ECO:0000256" key="5">
    <source>
        <dbReference type="ARBA" id="ARBA00023136"/>
    </source>
</evidence>
<feature type="domain" description="VTT" evidence="7">
    <location>
        <begin position="58"/>
        <end position="173"/>
    </location>
</feature>
<evidence type="ECO:0000313" key="9">
    <source>
        <dbReference type="Proteomes" id="UP001073053"/>
    </source>
</evidence>
<dbReference type="EMBL" id="JALAWA010000001">
    <property type="protein sequence ID" value="MCY9183067.1"/>
    <property type="molecule type" value="Genomic_DNA"/>
</dbReference>
<evidence type="ECO:0000259" key="7">
    <source>
        <dbReference type="Pfam" id="PF09335"/>
    </source>
</evidence>
<feature type="transmembrane region" description="Helical" evidence="6">
    <location>
        <begin position="180"/>
        <end position="201"/>
    </location>
</feature>
<reference evidence="8" key="1">
    <citation type="submission" date="2022-02" db="EMBL/GenBank/DDBJ databases">
        <title>Crop Bioprotection Bacillus Genome Sequencing.</title>
        <authorList>
            <person name="Dunlap C."/>
        </authorList>
    </citation>
    <scope>NUCLEOTIDE SEQUENCE</scope>
    <source>
        <strain evidence="8">EC49O2N-C10</strain>
    </source>
</reference>
<dbReference type="Pfam" id="PF09335">
    <property type="entry name" value="VTT_dom"/>
    <property type="match status" value="1"/>
</dbReference>
<gene>
    <name evidence="8" type="ORF">MOF03_00095</name>
</gene>
<accession>A0A9Q4HP54</accession>
<protein>
    <recommendedName>
        <fullName evidence="6">TVP38/TMEM64 family membrane protein</fullName>
    </recommendedName>
</protein>
<dbReference type="InterPro" id="IPR015414">
    <property type="entry name" value="TMEM64"/>
</dbReference>
<evidence type="ECO:0000313" key="8">
    <source>
        <dbReference type="EMBL" id="MCY9183067.1"/>
    </source>
</evidence>
<keyword evidence="3 6" id="KW-0812">Transmembrane</keyword>
<keyword evidence="2 6" id="KW-1003">Cell membrane</keyword>
<keyword evidence="5 6" id="KW-0472">Membrane</keyword>
<evidence type="ECO:0000256" key="1">
    <source>
        <dbReference type="ARBA" id="ARBA00004651"/>
    </source>
</evidence>
<dbReference type="RefSeq" id="WP_181000329.1">
    <property type="nucleotide sequence ID" value="NZ_JALAVZ010000002.1"/>
</dbReference>
<dbReference type="AlphaFoldDB" id="A0A9Q4HP54"/>
<dbReference type="InterPro" id="IPR032816">
    <property type="entry name" value="VTT_dom"/>
</dbReference>
<evidence type="ECO:0000256" key="6">
    <source>
        <dbReference type="RuleBase" id="RU366058"/>
    </source>
</evidence>
<evidence type="ECO:0000256" key="3">
    <source>
        <dbReference type="ARBA" id="ARBA00022692"/>
    </source>
</evidence>
<comment type="similarity">
    <text evidence="6">Belongs to the TVP38/TMEM64 family.</text>
</comment>
<proteinExistence type="inferred from homology"/>
<dbReference type="PANTHER" id="PTHR12677">
    <property type="entry name" value="GOLGI APPARATUS MEMBRANE PROTEIN TVP38-RELATED"/>
    <property type="match status" value="1"/>
</dbReference>
<evidence type="ECO:0000256" key="4">
    <source>
        <dbReference type="ARBA" id="ARBA00022989"/>
    </source>
</evidence>
<comment type="subcellular location">
    <subcellularLocation>
        <location evidence="1 6">Cell membrane</location>
        <topology evidence="1 6">Multi-pass membrane protein</topology>
    </subcellularLocation>
</comment>
<feature type="transmembrane region" description="Helical" evidence="6">
    <location>
        <begin position="43"/>
        <end position="67"/>
    </location>
</feature>
<dbReference type="PANTHER" id="PTHR12677:SF49">
    <property type="entry name" value="TVP38_TMEM64 FAMILY MEMBRANE PROTEIN"/>
    <property type="match status" value="1"/>
</dbReference>
<sequence>MKNKFIILALWLIAIYILKEYHFLSLEMSDLQEFISTNTKYAMLLFIALWIIRLLFFIPGVTLMFLGGICFDPIVSFILSMVGIFLSETLVYLFSRIFSSGKMMKDLEQKHPELKKLLEAYNYKFLALGMICPIAPTDVVCFLSAAVGLKYSVYILTVVITNIPLLIFSSFIVINFSESLVGTVLVIVSFVLISVVSIKMWNSLKQKKSA</sequence>
<feature type="transmembrane region" description="Helical" evidence="6">
    <location>
        <begin position="153"/>
        <end position="174"/>
    </location>
</feature>
<feature type="transmembrane region" description="Helical" evidence="6">
    <location>
        <begin position="125"/>
        <end position="146"/>
    </location>
</feature>
<keyword evidence="4 6" id="KW-1133">Transmembrane helix</keyword>
<feature type="transmembrane region" description="Helical" evidence="6">
    <location>
        <begin position="74"/>
        <end position="94"/>
    </location>
</feature>
<evidence type="ECO:0000256" key="2">
    <source>
        <dbReference type="ARBA" id="ARBA00022475"/>
    </source>
</evidence>
<dbReference type="GO" id="GO:0005886">
    <property type="term" value="C:plasma membrane"/>
    <property type="evidence" value="ECO:0007669"/>
    <property type="project" value="UniProtKB-SubCell"/>
</dbReference>